<proteinExistence type="predicted"/>
<feature type="domain" description="PD-(D/E)XK endonuclease-like" evidence="1">
    <location>
        <begin position="631"/>
        <end position="892"/>
    </location>
</feature>
<protein>
    <recommendedName>
        <fullName evidence="1">PD-(D/E)XK endonuclease-like domain-containing protein</fullName>
    </recommendedName>
</protein>
<reference evidence="2 3" key="1">
    <citation type="journal article" date="2011" name="Stand. Genomic Sci.">
        <title>Complete genome sequence of Weeksella virosa type strain (9751).</title>
        <authorList>
            <person name="Lang E."/>
            <person name="Teshima H."/>
            <person name="Lucas S."/>
            <person name="Lapidus A."/>
            <person name="Hammon N."/>
            <person name="Deshpande S."/>
            <person name="Nolan M."/>
            <person name="Cheng J.F."/>
            <person name="Pitluck S."/>
            <person name="Liolios K."/>
            <person name="Pagani I."/>
            <person name="Mikhailova N."/>
            <person name="Ivanova N."/>
            <person name="Mavromatis K."/>
            <person name="Pati A."/>
            <person name="Tapia R."/>
            <person name="Han C."/>
            <person name="Goodwin L."/>
            <person name="Chen A."/>
            <person name="Palaniappan K."/>
            <person name="Land M."/>
            <person name="Hauser L."/>
            <person name="Chang Y.J."/>
            <person name="Jeffries C.D."/>
            <person name="Brambilla E.M."/>
            <person name="Kopitz M."/>
            <person name="Rohde M."/>
            <person name="Goker M."/>
            <person name="Tindall B.J."/>
            <person name="Detter J.C."/>
            <person name="Woyke T."/>
            <person name="Bristow J."/>
            <person name="Eisen J.A."/>
            <person name="Markowitz V."/>
            <person name="Hugenholtz P."/>
            <person name="Klenk H.P."/>
            <person name="Kyrpides N.C."/>
        </authorList>
    </citation>
    <scope>NUCLEOTIDE SEQUENCE [LARGE SCALE GENOMIC DNA]</scope>
    <source>
        <strain evidence="3">ATCC 43766 / DSM 16922 / JCM 21250 / NBRC 16016 / NCTC 11634 / CL345/78</strain>
    </source>
</reference>
<name>F0P2F1_WEEVC</name>
<evidence type="ECO:0000313" key="3">
    <source>
        <dbReference type="Proteomes" id="UP000008641"/>
    </source>
</evidence>
<evidence type="ECO:0000313" key="2">
    <source>
        <dbReference type="EMBL" id="ADX66763.1"/>
    </source>
</evidence>
<dbReference type="InterPro" id="IPR027417">
    <property type="entry name" value="P-loop_NTPase"/>
</dbReference>
<evidence type="ECO:0000259" key="1">
    <source>
        <dbReference type="Pfam" id="PF12705"/>
    </source>
</evidence>
<dbReference type="SUPFAM" id="SSF52540">
    <property type="entry name" value="P-loop containing nucleoside triphosphate hydrolases"/>
    <property type="match status" value="1"/>
</dbReference>
<dbReference type="STRING" id="865938.Weevi_0035"/>
<dbReference type="Proteomes" id="UP000008641">
    <property type="component" value="Chromosome"/>
</dbReference>
<dbReference type="Pfam" id="PF12705">
    <property type="entry name" value="PDDEXK_1"/>
    <property type="match status" value="1"/>
</dbReference>
<dbReference type="InterPro" id="IPR038726">
    <property type="entry name" value="PDDEXK_AddAB-type"/>
</dbReference>
<dbReference type="InterPro" id="IPR011335">
    <property type="entry name" value="Restrct_endonuc-II-like"/>
</dbReference>
<dbReference type="eggNOG" id="COG2887">
    <property type="taxonomic scope" value="Bacteria"/>
</dbReference>
<reference evidence="3" key="2">
    <citation type="journal article" date="2011" name="Stand. Genomic Sci.">
        <title>Complete genome sequence of Weeksella virosa type strain (9751T).</title>
        <authorList>
            <person name="Lang E."/>
            <person name="Teshima H."/>
            <person name="Lucas S."/>
            <person name="Lapidus A."/>
            <person name="Hammon N."/>
            <person name="Deshpande S."/>
            <person name="Nolan M."/>
            <person name="Cheng J."/>
            <person name="Pitluck S."/>
            <person name="Liolios K."/>
            <person name="Pagani I."/>
            <person name="Mikhailova N."/>
            <person name="Ivanova N."/>
            <person name="Mavromatis K."/>
            <person name="Pati A."/>
            <person name="Tapia R."/>
            <person name="Han C."/>
            <person name="Goodwin L."/>
            <person name="Chen A."/>
            <person name="Palaniappan K."/>
            <person name="Land M."/>
            <person name="Hauser L."/>
            <person name="Chang Y."/>
            <person name="Jeffries C."/>
            <person name="Brambilla E."/>
            <person name="Kopitz M."/>
            <person name="Rohde M."/>
            <person name="Goker M."/>
            <person name="Tindall B."/>
            <person name="Detter J."/>
            <person name="Woyke T."/>
            <person name="Bristow J."/>
            <person name="Eisen J."/>
            <person name="Markowitz V."/>
            <person name="Hugenholtz P."/>
            <person name="Klenk H."/>
            <person name="Kyrpides N."/>
        </authorList>
    </citation>
    <scope>NUCLEOTIDE SEQUENCE [LARGE SCALE GENOMIC DNA]</scope>
    <source>
        <strain evidence="3">ATCC 43766 / DSM 16922 / JCM 21250 / NBRC 16016 / NCTC 11634 / CL345/78</strain>
    </source>
</reference>
<dbReference type="InterPro" id="IPR011604">
    <property type="entry name" value="PDDEXK-like_dom_sf"/>
</dbReference>
<dbReference type="SUPFAM" id="SSF52980">
    <property type="entry name" value="Restriction endonuclease-like"/>
    <property type="match status" value="1"/>
</dbReference>
<dbReference type="EMBL" id="CP002455">
    <property type="protein sequence ID" value="ADX66763.1"/>
    <property type="molecule type" value="Genomic_DNA"/>
</dbReference>
<gene>
    <name evidence="2" type="ordered locus">Weevi_0035</name>
</gene>
<accession>F0P2F1</accession>
<dbReference type="Gene3D" id="3.90.320.10">
    <property type="match status" value="1"/>
</dbReference>
<dbReference type="RefSeq" id="WP_013597159.1">
    <property type="nucleotide sequence ID" value="NC_015144.1"/>
</dbReference>
<dbReference type="HOGENOM" id="CLU_013279_0_0_10"/>
<dbReference type="KEGG" id="wvi:Weevi_0035"/>
<dbReference type="OrthoDB" id="9762792at2"/>
<dbReference type="AlphaFoldDB" id="F0P2F1"/>
<organism evidence="2 3">
    <name type="scientific">Weeksella virosa (strain ATCC 43766 / DSM 16922 / JCM 21250 / CCUG 30538 / CDC 9751 / IAM 14551 / NBRC 16016 / NCTC 11634 / CL345/78)</name>
    <dbReference type="NCBI Taxonomy" id="865938"/>
    <lineage>
        <taxon>Bacteria</taxon>
        <taxon>Pseudomonadati</taxon>
        <taxon>Bacteroidota</taxon>
        <taxon>Flavobacteriia</taxon>
        <taxon>Flavobacteriales</taxon>
        <taxon>Weeksellaceae</taxon>
        <taxon>Weeksella</taxon>
    </lineage>
</organism>
<sequence length="896" mass="104578">MSKFIDKVVDELLKDTEKLLQTTLVLPGKRPMLFFKKAFQQKTSQVVLPKMISIEEFVSEMANVQLISGLSLWFFAYNSYEKVFPDLETFDDFLKWAPTTLKDFDDLDASLVDTDHFFEYMVSIERIKNWGLEIGEADKHTLIQRHLEFNERVKLFYNQFRKDLLTEKKAYYGLANRLAAEQINQAINSPIEYVFAGFNALTKAEEAILFGLENEQKAKIFWDADEYYLQPQQESGAFLRRHKKKTKKQWSWTFNDFASPKQIQVTGISKNVAQAKYVNELLRHKTEEELKNTALILADEMLLPALLNAMPNNVKHINISMGIPLKNIPLAHFFKSILELHMNREKLGNSTAFYFKNILDILENPSLKIFHCKNDEQLIAIIHSQNKVFSSVKFLQDFLIDSIFSPLFSRPNNLNDLLSIIEKFIADLFVNPKIDNDLMREYLFYFQQIFTSLRTEIATLKASTSFRTLYLLYQKLLQSETLSFIGEPLDGLQVMGLLETRLINFDHLIMTSVNDGILPLGRQNNTFIPYDIRKEKGLNTFTENDAIYAYHFYRLLSRAKTVHFLYNTDSDAMGSGEKSRFLEQIAYESSHEVVINYAKPHFEIIPKNKLVIPKTPKTMEKLIDWAENIGISPTLLSTYIRNPIEFYERVILSNDETEEAEETISAKTLGKIVHGTLETLYQDYLNIALHEKDFEEIKNKVDEVLEANLKKEYKEGELDRGENLLIKNVARKIVEGVLQRDKKIAQENELVILFLEKKYNFLMDIGDRKVKVKGFIDRIDSVNGTKRIIDYKTGKIDNLNLASDKIEEVFEMDNKAKYLQLITYAHLYYNEIQQQEEEIQLSIYPIKFLNKEPIYLHYNKSTMITYKIVEDSLTYFQNLIREILNPEIPFEEKINN</sequence>
<keyword evidence="3" id="KW-1185">Reference proteome</keyword>